<dbReference type="NCBIfam" id="TIGR00184">
    <property type="entry name" value="purA"/>
    <property type="match status" value="1"/>
</dbReference>
<comment type="subcellular location">
    <subcellularLocation>
        <location evidence="8">Cytoplasm</location>
    </subcellularLocation>
</comment>
<dbReference type="GO" id="GO:0005737">
    <property type="term" value="C:cytoplasm"/>
    <property type="evidence" value="ECO:0007669"/>
    <property type="project" value="UniProtKB-SubCell"/>
</dbReference>
<evidence type="ECO:0000313" key="14">
    <source>
        <dbReference type="Proteomes" id="UP000576225"/>
    </source>
</evidence>
<dbReference type="InterPro" id="IPR033128">
    <property type="entry name" value="Adenylosuccin_syn_Lys_AS"/>
</dbReference>
<evidence type="ECO:0000256" key="2">
    <source>
        <dbReference type="ARBA" id="ARBA00022598"/>
    </source>
</evidence>
<dbReference type="InterPro" id="IPR042110">
    <property type="entry name" value="Adenylosuccinate_synth_dom2"/>
</dbReference>
<feature type="binding site" evidence="8">
    <location>
        <begin position="297"/>
        <end position="303"/>
    </location>
    <ligand>
        <name>substrate</name>
    </ligand>
</feature>
<keyword evidence="3 8" id="KW-0479">Metal-binding</keyword>
<evidence type="ECO:0000313" key="11">
    <source>
        <dbReference type="EMBL" id="NMD88641.1"/>
    </source>
</evidence>
<comment type="subunit">
    <text evidence="1 8">Homodimer.</text>
</comment>
<dbReference type="Proteomes" id="UP000576225">
    <property type="component" value="Unassembled WGS sequence"/>
</dbReference>
<keyword evidence="4 8" id="KW-0547">Nucleotide-binding</keyword>
<feature type="binding site" description="in other chain" evidence="8">
    <location>
        <position position="301"/>
    </location>
    <ligand>
        <name>IMP</name>
        <dbReference type="ChEBI" id="CHEBI:58053"/>
        <note>ligand shared between dimeric partners</note>
    </ligand>
</feature>
<dbReference type="GO" id="GO:0000287">
    <property type="term" value="F:magnesium ion binding"/>
    <property type="evidence" value="ECO:0007669"/>
    <property type="project" value="UniProtKB-UniRule"/>
</dbReference>
<dbReference type="CDD" id="cd03108">
    <property type="entry name" value="AdSS"/>
    <property type="match status" value="1"/>
</dbReference>
<keyword evidence="5 8" id="KW-0658">Purine biosynthesis</keyword>
<feature type="binding site" evidence="8">
    <location>
        <begin position="12"/>
        <end position="18"/>
    </location>
    <ligand>
        <name>GTP</name>
        <dbReference type="ChEBI" id="CHEBI:37565"/>
    </ligand>
</feature>
<dbReference type="PANTHER" id="PTHR11846:SF0">
    <property type="entry name" value="ADENYLOSUCCINATE SYNTHETASE"/>
    <property type="match status" value="1"/>
</dbReference>
<feature type="binding site" description="in other chain" evidence="8">
    <location>
        <begin position="38"/>
        <end position="41"/>
    </location>
    <ligand>
        <name>IMP</name>
        <dbReference type="ChEBI" id="CHEBI:58053"/>
        <note>ligand shared between dimeric partners</note>
    </ligand>
</feature>
<keyword evidence="8" id="KW-0963">Cytoplasm</keyword>
<dbReference type="SUPFAM" id="SSF52540">
    <property type="entry name" value="P-loop containing nucleoside triphosphate hydrolases"/>
    <property type="match status" value="1"/>
</dbReference>
<reference evidence="12 13" key="1">
    <citation type="submission" date="2018-04" db="EMBL/GenBank/DDBJ databases">
        <title>Genomic Encyclopedia of Type Strains, Phase IV (KMG-IV): sequencing the most valuable type-strain genomes for metagenomic binning, comparative biology and taxonomic classification.</title>
        <authorList>
            <person name="Goeker M."/>
        </authorList>
    </citation>
    <scope>NUCLEOTIDE SEQUENCE [LARGE SCALE GENOMIC DNA]</scope>
    <source>
        <strain evidence="12 13">DSM 14823</strain>
    </source>
</reference>
<feature type="binding site" description="in other chain" evidence="8">
    <location>
        <position position="128"/>
    </location>
    <ligand>
        <name>IMP</name>
        <dbReference type="ChEBI" id="CHEBI:58053"/>
        <note>ligand shared between dimeric partners</note>
    </ligand>
</feature>
<dbReference type="PANTHER" id="PTHR11846">
    <property type="entry name" value="ADENYLOSUCCINATE SYNTHETASE"/>
    <property type="match status" value="1"/>
</dbReference>
<feature type="binding site" evidence="8">
    <location>
        <position position="303"/>
    </location>
    <ligand>
        <name>GTP</name>
        <dbReference type="ChEBI" id="CHEBI:37565"/>
    </ligand>
</feature>
<dbReference type="InterPro" id="IPR042109">
    <property type="entry name" value="Adenylosuccinate_synth_dom1"/>
</dbReference>
<comment type="pathway">
    <text evidence="8 10">Purine metabolism; AMP biosynthesis via de novo pathway; AMP from IMP: step 1/2.</text>
</comment>
<feature type="active site" description="Proton acceptor" evidence="8">
    <location>
        <position position="13"/>
    </location>
</feature>
<feature type="binding site" evidence="8">
    <location>
        <begin position="329"/>
        <end position="331"/>
    </location>
    <ligand>
        <name>GTP</name>
        <dbReference type="ChEBI" id="CHEBI:37565"/>
    </ligand>
</feature>
<comment type="function">
    <text evidence="8">Plays an important role in the de novo pathway of purine nucleotide biosynthesis. Catalyzes the first committed step in the biosynthesis of AMP from IMP.</text>
</comment>
<dbReference type="GO" id="GO:0046040">
    <property type="term" value="P:IMP metabolic process"/>
    <property type="evidence" value="ECO:0007669"/>
    <property type="project" value="TreeGrafter"/>
</dbReference>
<evidence type="ECO:0000256" key="4">
    <source>
        <dbReference type="ARBA" id="ARBA00022741"/>
    </source>
</evidence>
<evidence type="ECO:0000256" key="10">
    <source>
        <dbReference type="RuleBase" id="RU000520"/>
    </source>
</evidence>
<feature type="active site" description="Proton donor" evidence="8">
    <location>
        <position position="41"/>
    </location>
</feature>
<evidence type="ECO:0000256" key="8">
    <source>
        <dbReference type="HAMAP-Rule" id="MF_00011"/>
    </source>
</evidence>
<dbReference type="EC" id="6.3.4.4" evidence="8 10"/>
<dbReference type="RefSeq" id="WP_116884937.1">
    <property type="nucleotide sequence ID" value="NZ_CAJKCJ010000031.1"/>
</dbReference>
<reference evidence="11 14" key="2">
    <citation type="submission" date="2020-04" db="EMBL/GenBank/DDBJ databases">
        <authorList>
            <person name="Hitch T.C.A."/>
            <person name="Wylensek D."/>
            <person name="Clavel T."/>
        </authorList>
    </citation>
    <scope>NUCLEOTIDE SEQUENCE [LARGE SCALE GENOMIC DNA]</scope>
    <source>
        <strain evidence="11 14">COR2-253-APC-1A</strain>
    </source>
</reference>
<dbReference type="GO" id="GO:0044208">
    <property type="term" value="P:'de novo' AMP biosynthetic process"/>
    <property type="evidence" value="ECO:0007669"/>
    <property type="project" value="UniProtKB-UniRule"/>
</dbReference>
<gene>
    <name evidence="8" type="primary">purA</name>
    <name evidence="12" type="ORF">C8D82_12462</name>
    <name evidence="11" type="ORF">HF882_18795</name>
</gene>
<dbReference type="InterPro" id="IPR042111">
    <property type="entry name" value="Adenylosuccinate_synth_dom3"/>
</dbReference>
<evidence type="ECO:0000313" key="12">
    <source>
        <dbReference type="EMBL" id="PVY38826.1"/>
    </source>
</evidence>
<dbReference type="PROSITE" id="PS00513">
    <property type="entry name" value="ADENYLOSUCCIN_SYN_2"/>
    <property type="match status" value="1"/>
</dbReference>
<feature type="active site" evidence="9">
    <location>
        <position position="139"/>
    </location>
</feature>
<name>A0A2U1AQZ8_9BACT</name>
<feature type="binding site" evidence="8">
    <location>
        <position position="142"/>
    </location>
    <ligand>
        <name>IMP</name>
        <dbReference type="ChEBI" id="CHEBI:58053"/>
        <note>ligand shared between dimeric partners</note>
    </ligand>
</feature>
<dbReference type="InterPro" id="IPR001114">
    <property type="entry name" value="Adenylosuccinate_synthetase"/>
</dbReference>
<dbReference type="GO" id="GO:0004019">
    <property type="term" value="F:adenylosuccinate synthase activity"/>
    <property type="evidence" value="ECO:0007669"/>
    <property type="project" value="UniProtKB-UniRule"/>
</dbReference>
<feature type="binding site" description="in other chain" evidence="8">
    <location>
        <position position="237"/>
    </location>
    <ligand>
        <name>IMP</name>
        <dbReference type="ChEBI" id="CHEBI:58053"/>
        <note>ligand shared between dimeric partners</note>
    </ligand>
</feature>
<dbReference type="InterPro" id="IPR018220">
    <property type="entry name" value="Adenylosuccin_syn_GTP-bd"/>
</dbReference>
<dbReference type="Proteomes" id="UP000245959">
    <property type="component" value="Unassembled WGS sequence"/>
</dbReference>
<sequence>MPVDILVGTQWGDEGKGKLIDVLTRDVDMVVRFQGGNNAGHTVEIGKDRYVLHLVPSGIFRPGVKCVIGNGVVVDPIGLMEEMKAIAEKGFNPEQVELSNRAQLIFEYHKRADALNEAGAGSKKIGTTKRGIGPSYADKMHRCGIRAIDLTHLDRLEPQFRTEAAKYNKLFSESGIAPLDVDAEWARVKEAAEYLAPRVCDTVYSVNAMIKAGKNVLCEGAQGALLDIDHGTYPFVTSSNTVTGGACTGAGIAPQHIRDSWGVIKAYTTRVGEGPFPTELFDEFGEKLRQVGREFGATTGRPRRCGWFDAIAAHYACMVDGINKLAVTKLDVLDDLEQIAICVGYEIDGKVTREFPAAVAELEKIKPVYEWLPGWKCSTAEARKWEELPENARNYLNRMAELVESTVAIVSVGPRRDQTFTV</sequence>
<evidence type="ECO:0000256" key="9">
    <source>
        <dbReference type="PROSITE-ProRule" id="PRU10134"/>
    </source>
</evidence>
<comment type="catalytic activity">
    <reaction evidence="8 10">
        <text>IMP + L-aspartate + GTP = N(6)-(1,2-dicarboxyethyl)-AMP + GDP + phosphate + 2 H(+)</text>
        <dbReference type="Rhea" id="RHEA:15753"/>
        <dbReference type="ChEBI" id="CHEBI:15378"/>
        <dbReference type="ChEBI" id="CHEBI:29991"/>
        <dbReference type="ChEBI" id="CHEBI:37565"/>
        <dbReference type="ChEBI" id="CHEBI:43474"/>
        <dbReference type="ChEBI" id="CHEBI:57567"/>
        <dbReference type="ChEBI" id="CHEBI:58053"/>
        <dbReference type="ChEBI" id="CHEBI:58189"/>
        <dbReference type="EC" id="6.3.4.4"/>
    </reaction>
</comment>
<feature type="binding site" description="in other chain" evidence="8">
    <location>
        <position position="222"/>
    </location>
    <ligand>
        <name>IMP</name>
        <dbReference type="ChEBI" id="CHEBI:58053"/>
        <note>ligand shared between dimeric partners</note>
    </ligand>
</feature>
<evidence type="ECO:0000256" key="7">
    <source>
        <dbReference type="ARBA" id="ARBA00023134"/>
    </source>
</evidence>
<accession>A0A2U1AQZ8</accession>
<evidence type="ECO:0000256" key="5">
    <source>
        <dbReference type="ARBA" id="ARBA00022755"/>
    </source>
</evidence>
<dbReference type="SMART" id="SM00788">
    <property type="entry name" value="Adenylsucc_synt"/>
    <property type="match status" value="1"/>
</dbReference>
<feature type="binding site" evidence="8">
    <location>
        <position position="13"/>
    </location>
    <ligand>
        <name>Mg(2+)</name>
        <dbReference type="ChEBI" id="CHEBI:18420"/>
    </ligand>
</feature>
<evidence type="ECO:0000313" key="13">
    <source>
        <dbReference type="Proteomes" id="UP000245959"/>
    </source>
</evidence>
<dbReference type="GO" id="GO:0005525">
    <property type="term" value="F:GTP binding"/>
    <property type="evidence" value="ECO:0007669"/>
    <property type="project" value="UniProtKB-UniRule"/>
</dbReference>
<dbReference type="Gene3D" id="3.90.170.10">
    <property type="entry name" value="Adenylosuccinate Synthetase, subunit A, domain 3"/>
    <property type="match status" value="1"/>
</dbReference>
<comment type="caution">
    <text evidence="12">The sequence shown here is derived from an EMBL/GenBank/DDBJ whole genome shotgun (WGS) entry which is preliminary data.</text>
</comment>
<keyword evidence="2 8" id="KW-0436">Ligase</keyword>
<dbReference type="Gene3D" id="3.40.440.10">
    <property type="entry name" value="Adenylosuccinate Synthetase, subunit A, domain 1"/>
    <property type="match status" value="1"/>
</dbReference>
<protein>
    <recommendedName>
        <fullName evidence="8 10">Adenylosuccinate synthetase</fullName>
        <shortName evidence="8">AMPSase</shortName>
        <shortName evidence="8">AdSS</shortName>
        <ecNumber evidence="8 10">6.3.4.4</ecNumber>
    </recommendedName>
    <alternativeName>
        <fullName evidence="8">IMP--aspartate ligase</fullName>
    </alternativeName>
</protein>
<evidence type="ECO:0000256" key="3">
    <source>
        <dbReference type="ARBA" id="ARBA00022723"/>
    </source>
</evidence>
<dbReference type="HAMAP" id="MF_00011">
    <property type="entry name" value="Adenylosucc_synth"/>
    <property type="match status" value="1"/>
</dbReference>
<dbReference type="FunFam" id="3.90.170.10:FF:000001">
    <property type="entry name" value="Adenylosuccinate synthetase"/>
    <property type="match status" value="1"/>
</dbReference>
<dbReference type="PROSITE" id="PS01266">
    <property type="entry name" value="ADENYLOSUCCIN_SYN_1"/>
    <property type="match status" value="1"/>
</dbReference>
<comment type="similarity">
    <text evidence="8 10">Belongs to the adenylosuccinate synthetase family.</text>
</comment>
<dbReference type="EMBL" id="QEKH01000024">
    <property type="protein sequence ID" value="PVY38826.1"/>
    <property type="molecule type" value="Genomic_DNA"/>
</dbReference>
<dbReference type="AlphaFoldDB" id="A0A2U1AQZ8"/>
<evidence type="ECO:0000256" key="6">
    <source>
        <dbReference type="ARBA" id="ARBA00022842"/>
    </source>
</evidence>
<keyword evidence="6 8" id="KW-0460">Magnesium</keyword>
<comment type="cofactor">
    <cofactor evidence="8">
        <name>Mg(2+)</name>
        <dbReference type="ChEBI" id="CHEBI:18420"/>
    </cofactor>
    <text evidence="8">Binds 1 Mg(2+) ion per subunit.</text>
</comment>
<keyword evidence="13" id="KW-1185">Reference proteome</keyword>
<dbReference type="EMBL" id="JABAEW010000052">
    <property type="protein sequence ID" value="NMD88641.1"/>
    <property type="molecule type" value="Genomic_DNA"/>
</dbReference>
<proteinExistence type="inferred from homology"/>
<dbReference type="InterPro" id="IPR027417">
    <property type="entry name" value="P-loop_NTPase"/>
</dbReference>
<dbReference type="UniPathway" id="UPA00075">
    <property type="reaction ID" value="UER00335"/>
</dbReference>
<feature type="binding site" description="in other chain" evidence="8">
    <location>
        <begin position="13"/>
        <end position="16"/>
    </location>
    <ligand>
        <name>IMP</name>
        <dbReference type="ChEBI" id="CHEBI:58053"/>
        <note>ligand shared between dimeric partners</note>
    </ligand>
</feature>
<keyword evidence="7 8" id="KW-0342">GTP-binding</keyword>
<feature type="binding site" evidence="8">
    <location>
        <begin position="411"/>
        <end position="413"/>
    </location>
    <ligand>
        <name>GTP</name>
        <dbReference type="ChEBI" id="CHEBI:37565"/>
    </ligand>
</feature>
<feature type="binding site" evidence="8">
    <location>
        <begin position="40"/>
        <end position="42"/>
    </location>
    <ligand>
        <name>GTP</name>
        <dbReference type="ChEBI" id="CHEBI:37565"/>
    </ligand>
</feature>
<dbReference type="FunFam" id="1.10.300.10:FF:000001">
    <property type="entry name" value="Adenylosuccinate synthetase"/>
    <property type="match status" value="1"/>
</dbReference>
<dbReference type="NCBIfam" id="NF002223">
    <property type="entry name" value="PRK01117.1"/>
    <property type="match status" value="1"/>
</dbReference>
<organism evidence="12 13">
    <name type="scientific">Victivallis vadensis</name>
    <dbReference type="NCBI Taxonomy" id="172901"/>
    <lineage>
        <taxon>Bacteria</taxon>
        <taxon>Pseudomonadati</taxon>
        <taxon>Lentisphaerota</taxon>
        <taxon>Lentisphaeria</taxon>
        <taxon>Victivallales</taxon>
        <taxon>Victivallaceae</taxon>
        <taxon>Victivallis</taxon>
    </lineage>
</organism>
<dbReference type="Pfam" id="PF00709">
    <property type="entry name" value="Adenylsucc_synt"/>
    <property type="match status" value="1"/>
</dbReference>
<dbReference type="GeneID" id="78296227"/>
<evidence type="ECO:0000256" key="1">
    <source>
        <dbReference type="ARBA" id="ARBA00011738"/>
    </source>
</evidence>
<feature type="binding site" evidence="8">
    <location>
        <position position="40"/>
    </location>
    <ligand>
        <name>Mg(2+)</name>
        <dbReference type="ChEBI" id="CHEBI:18420"/>
    </ligand>
</feature>
<dbReference type="Gene3D" id="1.10.300.10">
    <property type="entry name" value="Adenylosuccinate Synthetase, subunit A, domain 2"/>
    <property type="match status" value="1"/>
</dbReference>